<dbReference type="AlphaFoldDB" id="A0ABD3LL72"/>
<feature type="compositionally biased region" description="Basic and acidic residues" evidence="1">
    <location>
        <begin position="208"/>
        <end position="217"/>
    </location>
</feature>
<evidence type="ECO:0000313" key="2">
    <source>
        <dbReference type="EMBL" id="KAL3752203.1"/>
    </source>
</evidence>
<proteinExistence type="predicted"/>
<gene>
    <name evidence="2" type="ORF">ACJRO7_012937</name>
</gene>
<evidence type="ECO:0000313" key="3">
    <source>
        <dbReference type="Proteomes" id="UP001634007"/>
    </source>
</evidence>
<protein>
    <submittedName>
        <fullName evidence="2">Uncharacterized protein</fullName>
    </submittedName>
</protein>
<sequence length="410" mass="45505">MAIMVSHAAAANTHLSAPASPDGCSFEALFFYSAPASPKTEPPSPGASSNDGGDFEFETSRRFADIVLENPVKRQQHPRREEPQPRERPREPPCMAFADELFCDWKVKPLKLPPRLQNDGADGSRVQTPGASPASSPRYAGVRKRLARQRSLWDDNFDPFEVALERVRAEERDSGRRRSRSLSPFRGFGGAGGDGDKAVGMRPSESTRWTRQESVGEERAEAGAQFWRAKKKVEPVEQFGPAHDETSQTGSLEEEKQRQRKLALAEPRGVEFARRERLVKMDNHASPCKPAFTALSGPEVVSTRDQGEENGGSARFTRQSNRQRIKKFLLRSTSMGRELWTKEKRGDSPSAEAVRKPNILRRLSFGSAGSKPSGQCSEGKEVSTAGRMTLVRYHPECCFAWAMGSKPPCM</sequence>
<dbReference type="EMBL" id="JBJKBG010000002">
    <property type="protein sequence ID" value="KAL3752203.1"/>
    <property type="molecule type" value="Genomic_DNA"/>
</dbReference>
<feature type="region of interest" description="Disordered" evidence="1">
    <location>
        <begin position="114"/>
        <end position="141"/>
    </location>
</feature>
<reference evidence="2 3" key="1">
    <citation type="submission" date="2024-11" db="EMBL/GenBank/DDBJ databases">
        <title>Chromosome-level genome assembly of Eucalyptus globulus Labill. provides insights into its genome evolution.</title>
        <authorList>
            <person name="Li X."/>
        </authorList>
    </citation>
    <scope>NUCLEOTIDE SEQUENCE [LARGE SCALE GENOMIC DNA]</scope>
    <source>
        <strain evidence="2">CL2024</strain>
        <tissue evidence="2">Fresh tender leaves</tissue>
    </source>
</reference>
<feature type="region of interest" description="Disordered" evidence="1">
    <location>
        <begin position="35"/>
        <end position="92"/>
    </location>
</feature>
<feature type="compositionally biased region" description="Polar residues" evidence="1">
    <location>
        <begin position="125"/>
        <end position="135"/>
    </location>
</feature>
<keyword evidence="3" id="KW-1185">Reference proteome</keyword>
<feature type="compositionally biased region" description="Basic and acidic residues" evidence="1">
    <location>
        <begin position="78"/>
        <end position="91"/>
    </location>
</feature>
<dbReference type="InterPro" id="IPR012442">
    <property type="entry name" value="DUF1645_plant"/>
</dbReference>
<feature type="region of interest" description="Disordered" evidence="1">
    <location>
        <begin position="233"/>
        <end position="264"/>
    </location>
</feature>
<dbReference type="Proteomes" id="UP001634007">
    <property type="component" value="Unassembled WGS sequence"/>
</dbReference>
<accession>A0ABD3LL72</accession>
<organism evidence="2 3">
    <name type="scientific">Eucalyptus globulus</name>
    <name type="common">Tasmanian blue gum</name>
    <dbReference type="NCBI Taxonomy" id="34317"/>
    <lineage>
        <taxon>Eukaryota</taxon>
        <taxon>Viridiplantae</taxon>
        <taxon>Streptophyta</taxon>
        <taxon>Embryophyta</taxon>
        <taxon>Tracheophyta</taxon>
        <taxon>Spermatophyta</taxon>
        <taxon>Magnoliopsida</taxon>
        <taxon>eudicotyledons</taxon>
        <taxon>Gunneridae</taxon>
        <taxon>Pentapetalae</taxon>
        <taxon>rosids</taxon>
        <taxon>malvids</taxon>
        <taxon>Myrtales</taxon>
        <taxon>Myrtaceae</taxon>
        <taxon>Myrtoideae</taxon>
        <taxon>Eucalypteae</taxon>
        <taxon>Eucalyptus</taxon>
    </lineage>
</organism>
<name>A0ABD3LL72_EUCGL</name>
<dbReference type="Pfam" id="PF07816">
    <property type="entry name" value="DUF1645"/>
    <property type="match status" value="1"/>
</dbReference>
<evidence type="ECO:0000256" key="1">
    <source>
        <dbReference type="SAM" id="MobiDB-lite"/>
    </source>
</evidence>
<comment type="caution">
    <text evidence="2">The sequence shown here is derived from an EMBL/GenBank/DDBJ whole genome shotgun (WGS) entry which is preliminary data.</text>
</comment>
<feature type="region of interest" description="Disordered" evidence="1">
    <location>
        <begin position="170"/>
        <end position="217"/>
    </location>
</feature>